<proteinExistence type="predicted"/>
<evidence type="ECO:0000313" key="3">
    <source>
        <dbReference type="EMBL" id="BAO84406.1"/>
    </source>
</evidence>
<dbReference type="Proteomes" id="UP000066014">
    <property type="component" value="Chromosome"/>
</dbReference>
<dbReference type="Gene3D" id="3.30.70.1070">
    <property type="entry name" value="Sporulation related repeat"/>
    <property type="match status" value="1"/>
</dbReference>
<keyword evidence="3" id="KW-0132">Cell division</keyword>
<feature type="compositionally biased region" description="Polar residues" evidence="1">
    <location>
        <begin position="61"/>
        <end position="70"/>
    </location>
</feature>
<dbReference type="PANTHER" id="PTHR38687">
    <property type="entry name" value="CELL DIVISION PROTEIN DEDD-RELATED"/>
    <property type="match status" value="1"/>
</dbReference>
<dbReference type="STRING" id="1458426.SMCB_2178"/>
<dbReference type="RefSeq" id="WP_045536975.1">
    <property type="nucleotide sequence ID" value="NZ_AP014569.1"/>
</dbReference>
<dbReference type="InterPro" id="IPR036680">
    <property type="entry name" value="SPOR-like_sf"/>
</dbReference>
<evidence type="ECO:0000259" key="2">
    <source>
        <dbReference type="PROSITE" id="PS51724"/>
    </source>
</evidence>
<dbReference type="PANTHER" id="PTHR38687:SF1">
    <property type="entry name" value="CELL DIVISION PROTEIN DEDD"/>
    <property type="match status" value="1"/>
</dbReference>
<keyword evidence="4" id="KW-1185">Reference proteome</keyword>
<accession>A0A060NPC9</accession>
<organism evidence="3 4">
    <name type="scientific">Serpentinimonas maccroryi</name>
    <dbReference type="NCBI Taxonomy" id="1458426"/>
    <lineage>
        <taxon>Bacteria</taxon>
        <taxon>Pseudomonadati</taxon>
        <taxon>Pseudomonadota</taxon>
        <taxon>Betaproteobacteria</taxon>
        <taxon>Burkholderiales</taxon>
        <taxon>Comamonadaceae</taxon>
        <taxon>Serpentinimonas</taxon>
    </lineage>
</organism>
<feature type="compositionally biased region" description="Low complexity" evidence="1">
    <location>
        <begin position="74"/>
        <end position="89"/>
    </location>
</feature>
<feature type="domain" description="SPOR" evidence="2">
    <location>
        <begin position="132"/>
        <end position="211"/>
    </location>
</feature>
<reference evidence="3 4" key="1">
    <citation type="journal article" date="2014" name="Nat. Commun.">
        <title>Physiological and genomic features of highly alkaliphilic hydrogen-utilizing Betaproteobacteria from a continental serpentinizing site.</title>
        <authorList>
            <person name="Suzuki S."/>
            <person name="Kuenen J.G."/>
            <person name="Schipper K."/>
            <person name="van der Velde S."/>
            <person name="Ishii S."/>
            <person name="Wu A."/>
            <person name="Sorokin D.Y."/>
            <person name="Tenney A."/>
            <person name="Meng X.Y."/>
            <person name="Morrill P.L."/>
            <person name="Kamagata Y."/>
            <person name="Muyzer G."/>
            <person name="Nealson K.H."/>
        </authorList>
    </citation>
    <scope>NUCLEOTIDE SEQUENCE [LARGE SCALE GENOMIC DNA]</scope>
    <source>
        <strain evidence="3 4">B1</strain>
    </source>
</reference>
<dbReference type="InterPro" id="IPR007730">
    <property type="entry name" value="SPOR-like_dom"/>
</dbReference>
<dbReference type="KEGG" id="cbab:SMCB_2178"/>
<dbReference type="PROSITE" id="PS51724">
    <property type="entry name" value="SPOR"/>
    <property type="match status" value="1"/>
</dbReference>
<evidence type="ECO:0000313" key="4">
    <source>
        <dbReference type="Proteomes" id="UP000066014"/>
    </source>
</evidence>
<keyword evidence="3" id="KW-0131">Cell cycle</keyword>
<protein>
    <submittedName>
        <fullName evidence="3">Cell division protein</fullName>
    </submittedName>
</protein>
<evidence type="ECO:0000256" key="1">
    <source>
        <dbReference type="SAM" id="MobiDB-lite"/>
    </source>
</evidence>
<dbReference type="SUPFAM" id="SSF110997">
    <property type="entry name" value="Sporulation related repeat"/>
    <property type="match status" value="1"/>
</dbReference>
<dbReference type="GO" id="GO:0032153">
    <property type="term" value="C:cell division site"/>
    <property type="evidence" value="ECO:0007669"/>
    <property type="project" value="TreeGrafter"/>
</dbReference>
<gene>
    <name evidence="3" type="ORF">SMCB_2178</name>
</gene>
<dbReference type="InterPro" id="IPR052521">
    <property type="entry name" value="Cell_div_SPOR-domain"/>
</dbReference>
<dbReference type="GO" id="GO:0042834">
    <property type="term" value="F:peptidoglycan binding"/>
    <property type="evidence" value="ECO:0007669"/>
    <property type="project" value="InterPro"/>
</dbReference>
<dbReference type="EMBL" id="AP014569">
    <property type="protein sequence ID" value="BAO84406.1"/>
    <property type="molecule type" value="Genomic_DNA"/>
</dbReference>
<dbReference type="AlphaFoldDB" id="A0A060NPC9"/>
<dbReference type="GO" id="GO:0032506">
    <property type="term" value="P:cytokinetic process"/>
    <property type="evidence" value="ECO:0007669"/>
    <property type="project" value="TreeGrafter"/>
</dbReference>
<sequence>MYTTPRTRLRGGTLLGFAAGLLLGLALALLVALYVTRSETPLEDRNTQRPAGSAALEAEQNRNWNPNAGLSTRPAAPAALQSPDAAAAPPAAPAPTPAAAPAAAAPAPAADPLAQLIEQRTAAAAATPATAAAAGISYFVQAGAFGSAEEAQAQRARLAMLGLDASVSERQQNGRTMFRVRLGPFATQAEADAIGQRLQAQNVETALVRVAR</sequence>
<feature type="region of interest" description="Disordered" evidence="1">
    <location>
        <begin position="41"/>
        <end position="105"/>
    </location>
</feature>
<dbReference type="Pfam" id="PF05036">
    <property type="entry name" value="SPOR"/>
    <property type="match status" value="1"/>
</dbReference>
<dbReference type="HOGENOM" id="CLU_076835_1_0_4"/>
<dbReference type="OrthoDB" id="7063246at2"/>
<name>A0A060NPC9_9BURK</name>
<dbReference type="GO" id="GO:0030428">
    <property type="term" value="C:cell septum"/>
    <property type="evidence" value="ECO:0007669"/>
    <property type="project" value="TreeGrafter"/>
</dbReference>